<proteinExistence type="predicted"/>
<name>X1HI12_9ZZZZ</name>
<gene>
    <name evidence="1" type="ORF">S03H2_36535</name>
</gene>
<comment type="caution">
    <text evidence="1">The sequence shown here is derived from an EMBL/GenBank/DDBJ whole genome shotgun (WGS) entry which is preliminary data.</text>
</comment>
<feature type="non-terminal residue" evidence="1">
    <location>
        <position position="1"/>
    </location>
</feature>
<protein>
    <submittedName>
        <fullName evidence="1">Uncharacterized protein</fullName>
    </submittedName>
</protein>
<evidence type="ECO:0000313" key="1">
    <source>
        <dbReference type="EMBL" id="GAH56695.1"/>
    </source>
</evidence>
<dbReference type="EMBL" id="BARU01022428">
    <property type="protein sequence ID" value="GAH56695.1"/>
    <property type="molecule type" value="Genomic_DNA"/>
</dbReference>
<dbReference type="AlphaFoldDB" id="X1HI12"/>
<sequence length="39" mass="4733">DNSYLNNWRRILKSSQNWSFTKEDKIGLEELMKDLESED</sequence>
<organism evidence="1">
    <name type="scientific">marine sediment metagenome</name>
    <dbReference type="NCBI Taxonomy" id="412755"/>
    <lineage>
        <taxon>unclassified sequences</taxon>
        <taxon>metagenomes</taxon>
        <taxon>ecological metagenomes</taxon>
    </lineage>
</organism>
<reference evidence="1" key="1">
    <citation type="journal article" date="2014" name="Front. Microbiol.">
        <title>High frequency of phylogenetically diverse reductive dehalogenase-homologous genes in deep subseafloor sedimentary metagenomes.</title>
        <authorList>
            <person name="Kawai M."/>
            <person name="Futagami T."/>
            <person name="Toyoda A."/>
            <person name="Takaki Y."/>
            <person name="Nishi S."/>
            <person name="Hori S."/>
            <person name="Arai W."/>
            <person name="Tsubouchi T."/>
            <person name="Morono Y."/>
            <person name="Uchiyama I."/>
            <person name="Ito T."/>
            <person name="Fujiyama A."/>
            <person name="Inagaki F."/>
            <person name="Takami H."/>
        </authorList>
    </citation>
    <scope>NUCLEOTIDE SEQUENCE</scope>
    <source>
        <strain evidence="1">Expedition CK06-06</strain>
    </source>
</reference>
<accession>X1HI12</accession>